<dbReference type="RefSeq" id="XP_007748802.1">
    <property type="nucleotide sequence ID" value="XM_007750612.1"/>
</dbReference>
<dbReference type="GeneID" id="19194729"/>
<dbReference type="InterPro" id="IPR000182">
    <property type="entry name" value="GNAT_dom"/>
</dbReference>
<comment type="caution">
    <text evidence="2">The sequence shown here is derived from an EMBL/GenBank/DDBJ whole genome shotgun (WGS) entry which is preliminary data.</text>
</comment>
<feature type="domain" description="N-acetyltransferase" evidence="1">
    <location>
        <begin position="1"/>
        <end position="100"/>
    </location>
</feature>
<sequence length="100" mass="10865">MVSAPQNGVTDFIITLLNSSTTPHHPVTVGKIGVWRDNEVGFFLARQYWGKGIAQEALIALIPYLFGEVGMSEITADTDPRNEACVGLLKKVGFVVNGFK</sequence>
<dbReference type="EMBL" id="AMGX01000018">
    <property type="protein sequence ID" value="EXJ66839.1"/>
    <property type="molecule type" value="Genomic_DNA"/>
</dbReference>
<evidence type="ECO:0000313" key="2">
    <source>
        <dbReference type="EMBL" id="EXJ66839.1"/>
    </source>
</evidence>
<dbReference type="PANTHER" id="PTHR43792:SF16">
    <property type="entry name" value="N-ACETYLTRANSFERASE DOMAIN-CONTAINING PROTEIN"/>
    <property type="match status" value="1"/>
</dbReference>
<dbReference type="InterPro" id="IPR016181">
    <property type="entry name" value="Acyl_CoA_acyltransferase"/>
</dbReference>
<dbReference type="InterPro" id="IPR051531">
    <property type="entry name" value="N-acetyltransferase"/>
</dbReference>
<evidence type="ECO:0000259" key="1">
    <source>
        <dbReference type="PROSITE" id="PS51186"/>
    </source>
</evidence>
<protein>
    <recommendedName>
        <fullName evidence="1">N-acetyltransferase domain-containing protein</fullName>
    </recommendedName>
</protein>
<dbReference type="PROSITE" id="PS51186">
    <property type="entry name" value="GNAT"/>
    <property type="match status" value="1"/>
</dbReference>
<name>W9X8T8_9EURO</name>
<dbReference type="PANTHER" id="PTHR43792">
    <property type="entry name" value="GNAT FAMILY, PUTATIVE (AFU_ORTHOLOGUE AFUA_3G00765)-RELATED-RELATED"/>
    <property type="match status" value="1"/>
</dbReference>
<dbReference type="Gene3D" id="3.40.630.30">
    <property type="match status" value="1"/>
</dbReference>
<reference evidence="2 3" key="1">
    <citation type="submission" date="2013-03" db="EMBL/GenBank/DDBJ databases">
        <title>The Genome Sequence of Cladophialophora psammophila CBS 110553.</title>
        <authorList>
            <consortium name="The Broad Institute Genomics Platform"/>
            <person name="Cuomo C."/>
            <person name="de Hoog S."/>
            <person name="Gorbushina A."/>
            <person name="Walker B."/>
            <person name="Young S.K."/>
            <person name="Zeng Q."/>
            <person name="Gargeya S."/>
            <person name="Fitzgerald M."/>
            <person name="Haas B."/>
            <person name="Abouelleil A."/>
            <person name="Allen A.W."/>
            <person name="Alvarado L."/>
            <person name="Arachchi H.M."/>
            <person name="Berlin A.M."/>
            <person name="Chapman S.B."/>
            <person name="Gainer-Dewar J."/>
            <person name="Goldberg J."/>
            <person name="Griggs A."/>
            <person name="Gujja S."/>
            <person name="Hansen M."/>
            <person name="Howarth C."/>
            <person name="Imamovic A."/>
            <person name="Ireland A."/>
            <person name="Larimer J."/>
            <person name="McCowan C."/>
            <person name="Murphy C."/>
            <person name="Pearson M."/>
            <person name="Poon T.W."/>
            <person name="Priest M."/>
            <person name="Roberts A."/>
            <person name="Saif S."/>
            <person name="Shea T."/>
            <person name="Sisk P."/>
            <person name="Sykes S."/>
            <person name="Wortman J."/>
            <person name="Nusbaum C."/>
            <person name="Birren B."/>
        </authorList>
    </citation>
    <scope>NUCLEOTIDE SEQUENCE [LARGE SCALE GENOMIC DNA]</scope>
    <source>
        <strain evidence="2 3">CBS 110553</strain>
    </source>
</reference>
<organism evidence="2 3">
    <name type="scientific">Cladophialophora psammophila CBS 110553</name>
    <dbReference type="NCBI Taxonomy" id="1182543"/>
    <lineage>
        <taxon>Eukaryota</taxon>
        <taxon>Fungi</taxon>
        <taxon>Dikarya</taxon>
        <taxon>Ascomycota</taxon>
        <taxon>Pezizomycotina</taxon>
        <taxon>Eurotiomycetes</taxon>
        <taxon>Chaetothyriomycetidae</taxon>
        <taxon>Chaetothyriales</taxon>
        <taxon>Herpotrichiellaceae</taxon>
        <taxon>Cladophialophora</taxon>
    </lineage>
</organism>
<keyword evidence="3" id="KW-1185">Reference proteome</keyword>
<accession>W9X8T8</accession>
<dbReference type="Pfam" id="PF13302">
    <property type="entry name" value="Acetyltransf_3"/>
    <property type="match status" value="1"/>
</dbReference>
<evidence type="ECO:0000313" key="3">
    <source>
        <dbReference type="Proteomes" id="UP000019471"/>
    </source>
</evidence>
<dbReference type="OrthoDB" id="630895at2759"/>
<gene>
    <name evidence="2" type="ORF">A1O5_10034</name>
</gene>
<proteinExistence type="predicted"/>
<dbReference type="HOGENOM" id="CLU_013985_38_0_1"/>
<dbReference type="SUPFAM" id="SSF55729">
    <property type="entry name" value="Acyl-CoA N-acyltransferases (Nat)"/>
    <property type="match status" value="1"/>
</dbReference>
<dbReference type="Proteomes" id="UP000019471">
    <property type="component" value="Unassembled WGS sequence"/>
</dbReference>
<dbReference type="AlphaFoldDB" id="W9X8T8"/>
<dbReference type="GO" id="GO:0016747">
    <property type="term" value="F:acyltransferase activity, transferring groups other than amino-acyl groups"/>
    <property type="evidence" value="ECO:0007669"/>
    <property type="project" value="InterPro"/>
</dbReference>